<dbReference type="GO" id="GO:0016616">
    <property type="term" value="F:oxidoreductase activity, acting on the CH-OH group of donors, NAD or NADP as acceptor"/>
    <property type="evidence" value="ECO:0007669"/>
    <property type="project" value="InterPro"/>
</dbReference>
<dbReference type="AlphaFoldDB" id="F5YPI5"/>
<evidence type="ECO:0000256" key="10">
    <source>
        <dbReference type="PIRSR" id="PIRSR601088-4"/>
    </source>
</evidence>
<keyword evidence="4 11" id="KW-0520">NAD</keyword>
<accession>F5YPI5</accession>
<dbReference type="Proteomes" id="UP000009223">
    <property type="component" value="Chromosome"/>
</dbReference>
<organism evidence="13 14">
    <name type="scientific">Treponema primitia (strain ATCC BAA-887 / DSM 12427 / ZAS-2)</name>
    <dbReference type="NCBI Taxonomy" id="545694"/>
    <lineage>
        <taxon>Bacteria</taxon>
        <taxon>Pseudomonadati</taxon>
        <taxon>Spirochaetota</taxon>
        <taxon>Spirochaetia</taxon>
        <taxon>Spirochaetales</taxon>
        <taxon>Treponemataceae</taxon>
        <taxon>Treponema</taxon>
    </lineage>
</organism>
<evidence type="ECO:0000256" key="3">
    <source>
        <dbReference type="ARBA" id="ARBA00022801"/>
    </source>
</evidence>
<feature type="binding site" evidence="8">
    <location>
        <position position="91"/>
    </location>
    <ligand>
        <name>substrate</name>
    </ligand>
</feature>
<keyword evidence="9" id="KW-0408">Iron</keyword>
<feature type="active site" description="Proton donor" evidence="7">
    <location>
        <position position="167"/>
    </location>
</feature>
<feature type="active site" description="Proton acceptor" evidence="7">
    <location>
        <position position="245"/>
    </location>
</feature>
<evidence type="ECO:0000256" key="11">
    <source>
        <dbReference type="RuleBase" id="RU361152"/>
    </source>
</evidence>
<dbReference type="Gene3D" id="3.40.50.720">
    <property type="entry name" value="NAD(P)-binding Rossmann-like Domain"/>
    <property type="match status" value="1"/>
</dbReference>
<dbReference type="InterPro" id="IPR015955">
    <property type="entry name" value="Lactate_DH/Glyco_Ohase_4_C"/>
</dbReference>
<keyword evidence="9" id="KW-0170">Cobalt</keyword>
<evidence type="ECO:0000313" key="13">
    <source>
        <dbReference type="EMBL" id="AEF84345.1"/>
    </source>
</evidence>
<reference evidence="14" key="1">
    <citation type="submission" date="2009-12" db="EMBL/GenBank/DDBJ databases">
        <title>Complete sequence of Treponema primitia strain ZAS-2.</title>
        <authorList>
            <person name="Tetu S.G."/>
            <person name="Matson E."/>
            <person name="Ren Q."/>
            <person name="Seshadri R."/>
            <person name="Elbourne L."/>
            <person name="Hassan K.A."/>
            <person name="Durkin A."/>
            <person name="Radune D."/>
            <person name="Mohamoud Y."/>
            <person name="Shay R."/>
            <person name="Jin S."/>
            <person name="Zhang X."/>
            <person name="Lucey K."/>
            <person name="Ballor N.R."/>
            <person name="Ottesen E."/>
            <person name="Rosenthal R."/>
            <person name="Allen A."/>
            <person name="Leadbetter J.R."/>
            <person name="Paulsen I.T."/>
        </authorList>
    </citation>
    <scope>NUCLEOTIDE SEQUENCE [LARGE SCALE GENOMIC DNA]</scope>
    <source>
        <strain evidence="14">ATCC BAA-887 / DSM 12427 / ZAS-2</strain>
    </source>
</reference>
<keyword evidence="6 11" id="KW-0326">Glycosidase</keyword>
<dbReference type="GO" id="GO:0005975">
    <property type="term" value="P:carbohydrate metabolic process"/>
    <property type="evidence" value="ECO:0007669"/>
    <property type="project" value="InterPro"/>
</dbReference>
<dbReference type="Pfam" id="PF11975">
    <property type="entry name" value="Glyco_hydro_4C"/>
    <property type="match status" value="1"/>
</dbReference>
<dbReference type="eggNOG" id="COG1486">
    <property type="taxonomic scope" value="Bacteria"/>
</dbReference>
<dbReference type="SUPFAM" id="SSF56327">
    <property type="entry name" value="LDH C-terminal domain-like"/>
    <property type="match status" value="1"/>
</dbReference>
<evidence type="ECO:0000256" key="2">
    <source>
        <dbReference type="ARBA" id="ARBA00022723"/>
    </source>
</evidence>
<dbReference type="STRING" id="545694.TREPR_1512"/>
<dbReference type="InterPro" id="IPR036291">
    <property type="entry name" value="NAD(P)-bd_dom_sf"/>
</dbReference>
<name>F5YPI5_TREPZ</name>
<dbReference type="PROSITE" id="PS01324">
    <property type="entry name" value="GLYCOSYL_HYDROL_F4"/>
    <property type="match status" value="1"/>
</dbReference>
<dbReference type="GO" id="GO:0004553">
    <property type="term" value="F:hydrolase activity, hydrolyzing O-glycosyl compounds"/>
    <property type="evidence" value="ECO:0007669"/>
    <property type="project" value="InterPro"/>
</dbReference>
<dbReference type="OrthoDB" id="9808275at2"/>
<evidence type="ECO:0000256" key="4">
    <source>
        <dbReference type="ARBA" id="ARBA00023027"/>
    </source>
</evidence>
<dbReference type="PANTHER" id="PTHR32092:SF5">
    <property type="entry name" value="6-PHOSPHO-BETA-GLUCOSIDASE"/>
    <property type="match status" value="1"/>
</dbReference>
<evidence type="ECO:0000256" key="8">
    <source>
        <dbReference type="PIRSR" id="PIRSR601088-2"/>
    </source>
</evidence>
<dbReference type="GO" id="GO:0046872">
    <property type="term" value="F:metal ion binding"/>
    <property type="evidence" value="ECO:0007669"/>
    <property type="project" value="UniProtKB-KW"/>
</dbReference>
<keyword evidence="3 11" id="KW-0378">Hydrolase</keyword>
<evidence type="ECO:0000256" key="5">
    <source>
        <dbReference type="ARBA" id="ARBA00023211"/>
    </source>
</evidence>
<dbReference type="EMBL" id="CP001843">
    <property type="protein sequence ID" value="AEF84345.1"/>
    <property type="molecule type" value="Genomic_DNA"/>
</dbReference>
<dbReference type="InterPro" id="IPR022616">
    <property type="entry name" value="Glyco_hydro_4_C"/>
</dbReference>
<dbReference type="RefSeq" id="WP_015708594.1">
    <property type="nucleotide sequence ID" value="NC_015578.1"/>
</dbReference>
<gene>
    <name evidence="13" type="ordered locus">TREPR_1512</name>
</gene>
<reference evidence="13 14" key="2">
    <citation type="journal article" date="2011" name="ISME J.">
        <title>RNA-seq reveals cooperative metabolic interactions between two termite-gut spirochete species in co-culture.</title>
        <authorList>
            <person name="Rosenthal A.Z."/>
            <person name="Matson E.G."/>
            <person name="Eldar A."/>
            <person name="Leadbetter J.R."/>
        </authorList>
    </citation>
    <scope>NUCLEOTIDE SEQUENCE [LARGE SCALE GENOMIC DNA]</scope>
    <source>
        <strain evidence="14">ATCC BAA-887 / DSM 12427 / ZAS-2</strain>
    </source>
</reference>
<dbReference type="PANTHER" id="PTHR32092">
    <property type="entry name" value="6-PHOSPHO-BETA-GLUCOSIDASE-RELATED"/>
    <property type="match status" value="1"/>
</dbReference>
<keyword evidence="9" id="KW-0533">Nickel</keyword>
<feature type="binding site" evidence="9">
    <location>
        <position position="166"/>
    </location>
    <ligand>
        <name>Mn(2+)</name>
        <dbReference type="ChEBI" id="CHEBI:29035"/>
    </ligand>
</feature>
<evidence type="ECO:0000256" key="7">
    <source>
        <dbReference type="PIRSR" id="PIRSR601088-1"/>
    </source>
</evidence>
<feature type="binding site" evidence="9">
    <location>
        <position position="196"/>
    </location>
    <ligand>
        <name>Mn(2+)</name>
        <dbReference type="ChEBI" id="CHEBI:29035"/>
    </ligand>
</feature>
<keyword evidence="14" id="KW-1185">Reference proteome</keyword>
<evidence type="ECO:0000256" key="6">
    <source>
        <dbReference type="ARBA" id="ARBA00023295"/>
    </source>
</evidence>
<sequence length="454" mass="49980">MKKMTVIGGASVRAPFFAYGLAKRAAELGISELCLFDTDREKLDSIGHLAILAAQKANSSLKVVLETDEDRAIRGVDYFVVTIRVGGDHSRVIDEEIARKNGVLGQETTGAGGFFMAARSIPILVRYCDKIRSLAPGAWIFNFTNPSGLVAQALRSLGYDRVIGICDTPSSTKLRIAGAMGYDNENFYMEFFGLNHLSWARKAVYDGRDVLQEILHTPDITRQVGELGMFDPDLLRLIGHVPNEYLYYYYYRDQSMANIKNAETTRGRTVEENNIRMMAALTAADVKGNPEEALRIYLKHMFARESSYMQIETAKKVINAPTELVMPDSEGYAGIAMAFISAMEKKESRYVVLSVPNQGSIRGLGDDDVVEITCKVDGNGPTPVPIGVVGEDIFSIIKAVKAFERLSVQAIIEGSADCAVRALMAHPLIGSYGAAKNLIADFMDRQGVYSGHWR</sequence>
<dbReference type="InterPro" id="IPR019802">
    <property type="entry name" value="GlycHydrolase_4_CS"/>
</dbReference>
<proteinExistence type="inferred from homology"/>
<evidence type="ECO:0000313" key="14">
    <source>
        <dbReference type="Proteomes" id="UP000009223"/>
    </source>
</evidence>
<evidence type="ECO:0000256" key="1">
    <source>
        <dbReference type="ARBA" id="ARBA00010141"/>
    </source>
</evidence>
<evidence type="ECO:0000259" key="12">
    <source>
        <dbReference type="Pfam" id="PF11975"/>
    </source>
</evidence>
<dbReference type="HOGENOM" id="CLU_045951_0_1_12"/>
<comment type="similarity">
    <text evidence="1 11">Belongs to the glycosyl hydrolase 4 family.</text>
</comment>
<dbReference type="PRINTS" id="PR00732">
    <property type="entry name" value="GLHYDRLASE4"/>
</dbReference>
<feature type="binding site" evidence="8">
    <location>
        <position position="145"/>
    </location>
    <ligand>
        <name>substrate</name>
    </ligand>
</feature>
<feature type="site" description="Increases basicity of active site Tyr" evidence="10">
    <location>
        <position position="107"/>
    </location>
</feature>
<dbReference type="SUPFAM" id="SSF51735">
    <property type="entry name" value="NAD(P)-binding Rossmann-fold domains"/>
    <property type="match status" value="1"/>
</dbReference>
<dbReference type="Gene3D" id="3.90.110.10">
    <property type="entry name" value="Lactate dehydrogenase/glycoside hydrolase, family 4, C-terminal"/>
    <property type="match status" value="1"/>
</dbReference>
<dbReference type="InterPro" id="IPR001088">
    <property type="entry name" value="Glyco_hydro_4"/>
</dbReference>
<feature type="domain" description="Glycosyl hydrolase family 4 C-terminal" evidence="12">
    <location>
        <begin position="191"/>
        <end position="429"/>
    </location>
</feature>
<dbReference type="Pfam" id="PF02056">
    <property type="entry name" value="Glyco_hydro_4"/>
    <property type="match status" value="1"/>
</dbReference>
<comment type="cofactor">
    <cofactor evidence="11">
        <name>NAD(+)</name>
        <dbReference type="ChEBI" id="CHEBI:57540"/>
    </cofactor>
    <text evidence="11">Binds 1 NAD(+) per subunit.</text>
</comment>
<protein>
    <submittedName>
        <fullName evidence="13">Glycoside hydrolase family 4</fullName>
    </submittedName>
</protein>
<dbReference type="KEGG" id="tpi:TREPR_1512"/>
<keyword evidence="2 9" id="KW-0479">Metal-binding</keyword>
<evidence type="ECO:0000256" key="9">
    <source>
        <dbReference type="PIRSR" id="PIRSR601088-3"/>
    </source>
</evidence>
<keyword evidence="5 9" id="KW-0464">Manganese</keyword>